<reference evidence="2 3" key="1">
    <citation type="submission" date="2019-03" db="EMBL/GenBank/DDBJ databases">
        <title>Single cell metagenomics reveals metabolic interactions within the superorganism composed of flagellate Streblomastix strix and complex community of Bacteroidetes bacteria on its surface.</title>
        <authorList>
            <person name="Treitli S.C."/>
            <person name="Kolisko M."/>
            <person name="Husnik F."/>
            <person name="Keeling P."/>
            <person name="Hampl V."/>
        </authorList>
    </citation>
    <scope>NUCLEOTIDE SEQUENCE [LARGE SCALE GENOMIC DNA]</scope>
    <source>
        <strain evidence="2">ST1C</strain>
    </source>
</reference>
<proteinExistence type="predicted"/>
<dbReference type="EMBL" id="SNRW01027365">
    <property type="protein sequence ID" value="KAA6360139.1"/>
    <property type="molecule type" value="Genomic_DNA"/>
</dbReference>
<sequence length="151" mass="16054">MIYQIFHIPSLHNLLNSNTSFLGQQNTPQQQSGGLFGAQPQQQGGLFGNQANTNTGGGIFGQPPQQGGPIFGQPQQSGSNLFVNQGGGGGIFGRNTTAPTQSLFGTQPNTIGSGLQFGSLFGNQAQQKSKEQLELEKKIQEEQDLYPFGKV</sequence>
<dbReference type="InterPro" id="IPR025574">
    <property type="entry name" value="Nucleoporin_FG_rpt"/>
</dbReference>
<gene>
    <name evidence="2" type="ORF">EZS28_044334</name>
</gene>
<feature type="compositionally biased region" description="Polar residues" evidence="1">
    <location>
        <begin position="94"/>
        <end position="109"/>
    </location>
</feature>
<evidence type="ECO:0000313" key="3">
    <source>
        <dbReference type="Proteomes" id="UP000324800"/>
    </source>
</evidence>
<name>A0A5J4TQB7_9EUKA</name>
<dbReference type="GO" id="GO:0005643">
    <property type="term" value="C:nuclear pore"/>
    <property type="evidence" value="ECO:0007669"/>
    <property type="project" value="UniProtKB-ARBA"/>
</dbReference>
<accession>A0A5J4TQB7</accession>
<comment type="caution">
    <text evidence="2">The sequence shown here is derived from an EMBL/GenBank/DDBJ whole genome shotgun (WGS) entry which is preliminary data.</text>
</comment>
<organism evidence="2 3">
    <name type="scientific">Streblomastix strix</name>
    <dbReference type="NCBI Taxonomy" id="222440"/>
    <lineage>
        <taxon>Eukaryota</taxon>
        <taxon>Metamonada</taxon>
        <taxon>Preaxostyla</taxon>
        <taxon>Oxymonadida</taxon>
        <taxon>Streblomastigidae</taxon>
        <taxon>Streblomastix</taxon>
    </lineage>
</organism>
<evidence type="ECO:0000256" key="1">
    <source>
        <dbReference type="SAM" id="MobiDB-lite"/>
    </source>
</evidence>
<protein>
    <submittedName>
        <fullName evidence="2">Uncharacterized protein</fullName>
    </submittedName>
</protein>
<feature type="region of interest" description="Disordered" evidence="1">
    <location>
        <begin position="22"/>
        <end position="109"/>
    </location>
</feature>
<evidence type="ECO:0000313" key="2">
    <source>
        <dbReference type="EMBL" id="KAA6360139.1"/>
    </source>
</evidence>
<dbReference type="Proteomes" id="UP000324800">
    <property type="component" value="Unassembled WGS sequence"/>
</dbReference>
<dbReference type="Pfam" id="PF13634">
    <property type="entry name" value="Nucleoporin_FG"/>
    <property type="match status" value="1"/>
</dbReference>
<feature type="compositionally biased region" description="Low complexity" evidence="1">
    <location>
        <begin position="61"/>
        <end position="79"/>
    </location>
</feature>
<feature type="compositionally biased region" description="Polar residues" evidence="1">
    <location>
        <begin position="22"/>
        <end position="54"/>
    </location>
</feature>
<dbReference type="AlphaFoldDB" id="A0A5J4TQB7"/>